<dbReference type="AlphaFoldDB" id="X1H5L6"/>
<reference evidence="1" key="1">
    <citation type="journal article" date="2014" name="Front. Microbiol.">
        <title>High frequency of phylogenetically diverse reductive dehalogenase-homologous genes in deep subseafloor sedimentary metagenomes.</title>
        <authorList>
            <person name="Kawai M."/>
            <person name="Futagami T."/>
            <person name="Toyoda A."/>
            <person name="Takaki Y."/>
            <person name="Nishi S."/>
            <person name="Hori S."/>
            <person name="Arai W."/>
            <person name="Tsubouchi T."/>
            <person name="Morono Y."/>
            <person name="Uchiyama I."/>
            <person name="Ito T."/>
            <person name="Fujiyama A."/>
            <person name="Inagaki F."/>
            <person name="Takami H."/>
        </authorList>
    </citation>
    <scope>NUCLEOTIDE SEQUENCE</scope>
    <source>
        <strain evidence="1">Expedition CK06-06</strain>
    </source>
</reference>
<comment type="caution">
    <text evidence="1">The sequence shown here is derived from an EMBL/GenBank/DDBJ whole genome shotgun (WGS) entry which is preliminary data.</text>
</comment>
<dbReference type="EMBL" id="BARU01020439">
    <property type="protein sequence ID" value="GAH49149.1"/>
    <property type="molecule type" value="Genomic_DNA"/>
</dbReference>
<gene>
    <name evidence="1" type="ORF">S03H2_33572</name>
</gene>
<name>X1H5L6_9ZZZZ</name>
<feature type="non-terminal residue" evidence="1">
    <location>
        <position position="167"/>
    </location>
</feature>
<organism evidence="1">
    <name type="scientific">marine sediment metagenome</name>
    <dbReference type="NCBI Taxonomy" id="412755"/>
    <lineage>
        <taxon>unclassified sequences</taxon>
        <taxon>metagenomes</taxon>
        <taxon>ecological metagenomes</taxon>
    </lineage>
</organism>
<sequence>MKEKIKRKFLNTIISVAVAMSLLLPGAVAVTNNGTRTISSDLGIIWDVTLNFVEPSGMNDYVIFGEATDANDGEPPDSYDAPKPPLPMPPYLRAWFDDGLSSPYHNLWDDYRMYPDTFKVWDLYVRWKTSNATPINIDMTWDTSEFVGIEYEYITLNRYNRSTGEWD</sequence>
<accession>X1H5L6</accession>
<protein>
    <submittedName>
        <fullName evidence="1">Uncharacterized protein</fullName>
    </submittedName>
</protein>
<proteinExistence type="predicted"/>
<evidence type="ECO:0000313" key="1">
    <source>
        <dbReference type="EMBL" id="GAH49149.1"/>
    </source>
</evidence>